<evidence type="ECO:0000256" key="1">
    <source>
        <dbReference type="SAM" id="Phobius"/>
    </source>
</evidence>
<keyword evidence="3" id="KW-1185">Reference proteome</keyword>
<name>A0ABN7VX06_GIGMA</name>
<dbReference type="SUPFAM" id="SSF50965">
    <property type="entry name" value="Galactose oxidase, central domain"/>
    <property type="match status" value="1"/>
</dbReference>
<protein>
    <submittedName>
        <fullName evidence="2">11289_t:CDS:1</fullName>
    </submittedName>
</protein>
<feature type="transmembrane region" description="Helical" evidence="1">
    <location>
        <begin position="105"/>
        <end position="127"/>
    </location>
</feature>
<keyword evidence="1" id="KW-0812">Transmembrane</keyword>
<dbReference type="EMBL" id="CAJVQB010024600">
    <property type="protein sequence ID" value="CAG8804504.1"/>
    <property type="molecule type" value="Genomic_DNA"/>
</dbReference>
<comment type="caution">
    <text evidence="2">The sequence shown here is derived from an EMBL/GenBank/DDBJ whole genome shotgun (WGS) entry which is preliminary data.</text>
</comment>
<dbReference type="Gene3D" id="2.120.10.80">
    <property type="entry name" value="Kelch-type beta propeller"/>
    <property type="match status" value="1"/>
</dbReference>
<keyword evidence="1" id="KW-0472">Membrane</keyword>
<organism evidence="2 3">
    <name type="scientific">Gigaspora margarita</name>
    <dbReference type="NCBI Taxonomy" id="4874"/>
    <lineage>
        <taxon>Eukaryota</taxon>
        <taxon>Fungi</taxon>
        <taxon>Fungi incertae sedis</taxon>
        <taxon>Mucoromycota</taxon>
        <taxon>Glomeromycotina</taxon>
        <taxon>Glomeromycetes</taxon>
        <taxon>Diversisporales</taxon>
        <taxon>Gigasporaceae</taxon>
        <taxon>Gigaspora</taxon>
    </lineage>
</organism>
<reference evidence="2 3" key="1">
    <citation type="submission" date="2021-06" db="EMBL/GenBank/DDBJ databases">
        <authorList>
            <person name="Kallberg Y."/>
            <person name="Tangrot J."/>
            <person name="Rosling A."/>
        </authorList>
    </citation>
    <scope>NUCLEOTIDE SEQUENCE [LARGE SCALE GENOMIC DNA]</scope>
    <source>
        <strain evidence="2 3">120-4 pot B 10/14</strain>
    </source>
</reference>
<dbReference type="Proteomes" id="UP000789901">
    <property type="component" value="Unassembled WGS sequence"/>
</dbReference>
<gene>
    <name evidence="2" type="ORF">GMARGA_LOCUS23873</name>
</gene>
<evidence type="ECO:0000313" key="3">
    <source>
        <dbReference type="Proteomes" id="UP000789901"/>
    </source>
</evidence>
<feature type="non-terminal residue" evidence="2">
    <location>
        <position position="1"/>
    </location>
</feature>
<dbReference type="InterPro" id="IPR015915">
    <property type="entry name" value="Kelch-typ_b-propeller"/>
</dbReference>
<proteinExistence type="predicted"/>
<dbReference type="InterPro" id="IPR011043">
    <property type="entry name" value="Gal_Oxase/kelch_b-propeller"/>
</dbReference>
<accession>A0ABN7VX06</accession>
<keyword evidence="1" id="KW-1133">Transmembrane helix</keyword>
<evidence type="ECO:0000313" key="2">
    <source>
        <dbReference type="EMBL" id="CAG8804504.1"/>
    </source>
</evidence>
<sequence length="141" mass="15926">ITAIGDYIEGRAGHSAVLARDSKILIYGGAKTPKARAVKPDLAMLDLNVYPFKWKILNNSLTLLTSRFTISDKTILNNNTYIFDTLNFKWVNMLDRSISLTVPEIITISIIAIFVLVFFIIVVVILWKHKEGIKNGRLTNF</sequence>